<comment type="caution">
    <text evidence="8">The sequence shown here is derived from an EMBL/GenBank/DDBJ whole genome shotgun (WGS) entry which is preliminary data.</text>
</comment>
<reference evidence="8 9" key="1">
    <citation type="submission" date="2021-08" db="EMBL/GenBank/DDBJ databases">
        <title>Draft genome sequence of Spirulina subsalsa with high tolerance to salinity and hype-accumulation of phycocyanin.</title>
        <authorList>
            <person name="Pei H."/>
            <person name="Jiang L."/>
        </authorList>
    </citation>
    <scope>NUCLEOTIDE SEQUENCE [LARGE SCALE GENOMIC DNA]</scope>
    <source>
        <strain evidence="8 9">FACHB-351</strain>
    </source>
</reference>
<comment type="catalytic activity">
    <reaction evidence="1">
        <text>5-hydroxy-2-oxo-4-ureido-2,5-dihydro-1H-imidazole-5-carboxylate + H(+) = (S)-allantoin + CO2</text>
        <dbReference type="Rhea" id="RHEA:26301"/>
        <dbReference type="ChEBI" id="CHEBI:15378"/>
        <dbReference type="ChEBI" id="CHEBI:15678"/>
        <dbReference type="ChEBI" id="CHEBI:16526"/>
        <dbReference type="ChEBI" id="CHEBI:58639"/>
        <dbReference type="EC" id="4.1.1.97"/>
    </reaction>
</comment>
<keyword evidence="5" id="KW-0210">Decarboxylase</keyword>
<dbReference type="Gene3D" id="1.10.3330.10">
    <property type="entry name" value="Oxo-4-hydroxy-4-carboxy-5-ureidoimidazoline decarboxylase"/>
    <property type="match status" value="1"/>
</dbReference>
<name>A0ABT3L2X3_9CYAN</name>
<dbReference type="EC" id="4.1.1.97" evidence="3"/>
<sequence length="165" mass="18640">MLSIAELNSMEHEAFMATVGHIFENTPELMEQVAQERPFLDFADLYAKMTQGVANLNTEAQLALIRAHPDLGTKAKIGQFSTLEQKSAGLDQLTVTEFEEFHRLNGAYKQRFGFPFVMAVKGKTAGEIRDQLRLRLGCSLEEERQEAIAQILKIAQFRLQDLIQP</sequence>
<dbReference type="Proteomes" id="UP001526426">
    <property type="component" value="Unassembled WGS sequence"/>
</dbReference>
<evidence type="ECO:0000259" key="7">
    <source>
        <dbReference type="Pfam" id="PF09349"/>
    </source>
</evidence>
<evidence type="ECO:0000256" key="3">
    <source>
        <dbReference type="ARBA" id="ARBA00012257"/>
    </source>
</evidence>
<dbReference type="InterPro" id="IPR036778">
    <property type="entry name" value="OHCU_decarboxylase_sf"/>
</dbReference>
<evidence type="ECO:0000256" key="5">
    <source>
        <dbReference type="ARBA" id="ARBA00022793"/>
    </source>
</evidence>
<dbReference type="EMBL" id="JAIHOM010000022">
    <property type="protein sequence ID" value="MCW6035854.1"/>
    <property type="molecule type" value="Genomic_DNA"/>
</dbReference>
<protein>
    <recommendedName>
        <fullName evidence="3">2-oxo-4-hydroxy-4-carboxy-5-ureidoimidazoline decarboxylase</fullName>
        <ecNumber evidence="3">4.1.1.97</ecNumber>
    </recommendedName>
</protein>
<organism evidence="8 9">
    <name type="scientific">Spirulina subsalsa FACHB-351</name>
    <dbReference type="NCBI Taxonomy" id="234711"/>
    <lineage>
        <taxon>Bacteria</taxon>
        <taxon>Bacillati</taxon>
        <taxon>Cyanobacteriota</taxon>
        <taxon>Cyanophyceae</taxon>
        <taxon>Spirulinales</taxon>
        <taxon>Spirulinaceae</taxon>
        <taxon>Spirulina</taxon>
    </lineage>
</organism>
<evidence type="ECO:0000313" key="8">
    <source>
        <dbReference type="EMBL" id="MCW6035854.1"/>
    </source>
</evidence>
<gene>
    <name evidence="8" type="primary">uraD</name>
    <name evidence="8" type="ORF">K4A83_06145</name>
</gene>
<comment type="pathway">
    <text evidence="2">Purine metabolism; urate degradation; (S)-allantoin from urate: step 3/3.</text>
</comment>
<dbReference type="InterPro" id="IPR018020">
    <property type="entry name" value="OHCU_decarboxylase"/>
</dbReference>
<proteinExistence type="predicted"/>
<evidence type="ECO:0000256" key="2">
    <source>
        <dbReference type="ARBA" id="ARBA00004754"/>
    </source>
</evidence>
<dbReference type="Pfam" id="PF09349">
    <property type="entry name" value="OHCU_decarbox"/>
    <property type="match status" value="1"/>
</dbReference>
<keyword evidence="9" id="KW-1185">Reference proteome</keyword>
<evidence type="ECO:0000313" key="9">
    <source>
        <dbReference type="Proteomes" id="UP001526426"/>
    </source>
</evidence>
<keyword evidence="4" id="KW-0659">Purine metabolism</keyword>
<keyword evidence="6 8" id="KW-0456">Lyase</keyword>
<feature type="domain" description="Oxo-4-hydroxy-4-carboxy-5-ureidoimidazoline decarboxylase" evidence="7">
    <location>
        <begin position="8"/>
        <end position="160"/>
    </location>
</feature>
<dbReference type="GO" id="GO:0051997">
    <property type="term" value="F:2-oxo-4-hydroxy-4-carboxy-5-ureidoimidazoline decarboxylase activity"/>
    <property type="evidence" value="ECO:0007669"/>
    <property type="project" value="UniProtKB-EC"/>
</dbReference>
<evidence type="ECO:0000256" key="1">
    <source>
        <dbReference type="ARBA" id="ARBA00001163"/>
    </source>
</evidence>
<dbReference type="PANTHER" id="PTHR43466">
    <property type="entry name" value="2-OXO-4-HYDROXY-4-CARBOXY-5-UREIDOIMIDAZOLINE DECARBOXYLASE-RELATED"/>
    <property type="match status" value="1"/>
</dbReference>
<evidence type="ECO:0000256" key="6">
    <source>
        <dbReference type="ARBA" id="ARBA00023239"/>
    </source>
</evidence>
<evidence type="ECO:0000256" key="4">
    <source>
        <dbReference type="ARBA" id="ARBA00022631"/>
    </source>
</evidence>
<dbReference type="NCBIfam" id="TIGR03164">
    <property type="entry name" value="UHCUDC"/>
    <property type="match status" value="1"/>
</dbReference>
<dbReference type="PANTHER" id="PTHR43466:SF1">
    <property type="entry name" value="2-OXO-4-HYDROXY-4-CARBOXY-5-UREIDOIMIDAZOLINE DECARBOXYLASE-RELATED"/>
    <property type="match status" value="1"/>
</dbReference>
<dbReference type="SUPFAM" id="SSF158694">
    <property type="entry name" value="UraD-Like"/>
    <property type="match status" value="1"/>
</dbReference>
<dbReference type="RefSeq" id="WP_265263570.1">
    <property type="nucleotide sequence ID" value="NZ_JAIHOM010000022.1"/>
</dbReference>
<dbReference type="InterPro" id="IPR017580">
    <property type="entry name" value="OHCU_decarboxylase-1"/>
</dbReference>
<accession>A0ABT3L2X3</accession>